<evidence type="ECO:0000313" key="11">
    <source>
        <dbReference type="EMBL" id="MCF3946867.1"/>
    </source>
</evidence>
<dbReference type="Gene3D" id="3.40.470.10">
    <property type="entry name" value="Uracil-DNA glycosylase-like domain"/>
    <property type="match status" value="1"/>
</dbReference>
<organism evidence="11 12">
    <name type="scientific">Acidiphilium iwatense</name>
    <dbReference type="NCBI Taxonomy" id="768198"/>
    <lineage>
        <taxon>Bacteria</taxon>
        <taxon>Pseudomonadati</taxon>
        <taxon>Pseudomonadota</taxon>
        <taxon>Alphaproteobacteria</taxon>
        <taxon>Acetobacterales</taxon>
        <taxon>Acidocellaceae</taxon>
        <taxon>Acidiphilium</taxon>
    </lineage>
</organism>
<comment type="similarity">
    <text evidence="8">Belongs to the uracil-DNA glycosylase (UDG) superfamily. Type 5 (UDGb) family.</text>
</comment>
<dbReference type="InterPro" id="IPR005122">
    <property type="entry name" value="Uracil-DNA_glycosylase-like"/>
</dbReference>
<dbReference type="InterPro" id="IPR051536">
    <property type="entry name" value="UDG_Type-4/5"/>
</dbReference>
<keyword evidence="1" id="KW-0004">4Fe-4S</keyword>
<comment type="caution">
    <text evidence="11">The sequence shown here is derived from an EMBL/GenBank/DDBJ whole genome shotgun (WGS) entry which is preliminary data.</text>
</comment>
<evidence type="ECO:0000256" key="9">
    <source>
        <dbReference type="ARBA" id="ARBA00023887"/>
    </source>
</evidence>
<keyword evidence="4" id="KW-0378">Hydrolase</keyword>
<evidence type="ECO:0000256" key="3">
    <source>
        <dbReference type="ARBA" id="ARBA00022763"/>
    </source>
</evidence>
<dbReference type="Proteomes" id="UP001521209">
    <property type="component" value="Unassembled WGS sequence"/>
</dbReference>
<dbReference type="PANTHER" id="PTHR33693:SF3">
    <property type="entry name" value="TYPE-5 URACIL-DNA GLYCOSYLASE"/>
    <property type="match status" value="1"/>
</dbReference>
<evidence type="ECO:0000256" key="5">
    <source>
        <dbReference type="ARBA" id="ARBA00023004"/>
    </source>
</evidence>
<keyword evidence="3" id="KW-0227">DNA damage</keyword>
<evidence type="ECO:0000256" key="2">
    <source>
        <dbReference type="ARBA" id="ARBA00022723"/>
    </source>
</evidence>
<keyword evidence="6" id="KW-0411">Iron-sulfur</keyword>
<proteinExistence type="inferred from homology"/>
<name>A0ABS9DVW7_9PROT</name>
<dbReference type="Pfam" id="PF03167">
    <property type="entry name" value="UDG"/>
    <property type="match status" value="1"/>
</dbReference>
<accession>A0ABS9DVW7</accession>
<evidence type="ECO:0000313" key="12">
    <source>
        <dbReference type="Proteomes" id="UP001521209"/>
    </source>
</evidence>
<evidence type="ECO:0000256" key="4">
    <source>
        <dbReference type="ARBA" id="ARBA00022801"/>
    </source>
</evidence>
<evidence type="ECO:0000256" key="8">
    <source>
        <dbReference type="ARBA" id="ARBA00023779"/>
    </source>
</evidence>
<keyword evidence="2" id="KW-0479">Metal-binding</keyword>
<dbReference type="InterPro" id="IPR044147">
    <property type="entry name" value="UdgB-like"/>
</dbReference>
<feature type="domain" description="Uracil-DNA glycosylase-like" evidence="10">
    <location>
        <begin position="38"/>
        <end position="205"/>
    </location>
</feature>
<evidence type="ECO:0000259" key="10">
    <source>
        <dbReference type="SMART" id="SM00986"/>
    </source>
</evidence>
<dbReference type="PANTHER" id="PTHR33693">
    <property type="entry name" value="TYPE-5 URACIL-DNA GLYCOSYLASE"/>
    <property type="match status" value="1"/>
</dbReference>
<dbReference type="EMBL" id="JAKGBZ010000014">
    <property type="protein sequence ID" value="MCF3946867.1"/>
    <property type="molecule type" value="Genomic_DNA"/>
</dbReference>
<reference evidence="11 12" key="1">
    <citation type="submission" date="2022-01" db="EMBL/GenBank/DDBJ databases">
        <authorList>
            <person name="Won M."/>
            <person name="Kim S.-J."/>
            <person name="Kwon S.-W."/>
        </authorList>
    </citation>
    <scope>NUCLEOTIDE SEQUENCE [LARGE SCALE GENOMIC DNA]</scope>
    <source>
        <strain evidence="11 12">KCTC 23505</strain>
    </source>
</reference>
<dbReference type="RefSeq" id="WP_235704097.1">
    <property type="nucleotide sequence ID" value="NZ_JAKGBZ010000014.1"/>
</dbReference>
<dbReference type="SUPFAM" id="SSF52141">
    <property type="entry name" value="Uracil-DNA glycosylase-like"/>
    <property type="match status" value="1"/>
</dbReference>
<dbReference type="InterPro" id="IPR036895">
    <property type="entry name" value="Uracil-DNA_glycosylase-like_sf"/>
</dbReference>
<keyword evidence="5" id="KW-0408">Iron</keyword>
<evidence type="ECO:0000256" key="7">
    <source>
        <dbReference type="ARBA" id="ARBA00023204"/>
    </source>
</evidence>
<dbReference type="SMART" id="SM00987">
    <property type="entry name" value="UreE_C"/>
    <property type="match status" value="1"/>
</dbReference>
<dbReference type="CDD" id="cd10031">
    <property type="entry name" value="UDG-F5_TTUDGB_like"/>
    <property type="match status" value="1"/>
</dbReference>
<gene>
    <name evidence="11" type="ORF">L2A60_09260</name>
</gene>
<protein>
    <recommendedName>
        <fullName evidence="9">Type-5 uracil-DNA glycosylase</fullName>
    </recommendedName>
</protein>
<keyword evidence="7" id="KW-0234">DNA repair</keyword>
<evidence type="ECO:0000256" key="1">
    <source>
        <dbReference type="ARBA" id="ARBA00022485"/>
    </source>
</evidence>
<dbReference type="SMART" id="SM00986">
    <property type="entry name" value="UDG"/>
    <property type="match status" value="1"/>
</dbReference>
<keyword evidence="12" id="KW-1185">Reference proteome</keyword>
<sequence length="224" mass="24455">MPPTPETPPRDCPLCPRLAGFRADNRAKFPDWHNAPVRCFGELDGRLLIVGLAPGLRGANRTGRPFTGDYAGRLLYDSLLAFGFAIGRYEERPDDGLSLRDCRIVNAVRCVPPENKPLPAEIATCNQFLASEIAAMHNLRAILALGVVAHQAVLRAHGLKQGFAKFAHGATHRLPNDIVLADSFHVSRYNTSTRRLTPAMFEAVVAFLKHHLTSAVSPAPDFSA</sequence>
<evidence type="ECO:0000256" key="6">
    <source>
        <dbReference type="ARBA" id="ARBA00023014"/>
    </source>
</evidence>